<evidence type="ECO:0000256" key="2">
    <source>
        <dbReference type="SAM" id="SignalP"/>
    </source>
</evidence>
<evidence type="ECO:0000313" key="6">
    <source>
        <dbReference type="Proteomes" id="UP000215450"/>
    </source>
</evidence>
<keyword evidence="6" id="KW-1185">Reference proteome</keyword>
<feature type="domain" description="SCP" evidence="3">
    <location>
        <begin position="29"/>
        <end position="158"/>
    </location>
</feature>
<dbReference type="EMBL" id="FXUV02000015">
    <property type="protein sequence ID" value="SNB62078.1"/>
    <property type="molecule type" value="Genomic_DNA"/>
</dbReference>
<feature type="chain" id="PRO_5015075258" evidence="2">
    <location>
        <begin position="19"/>
        <end position="162"/>
    </location>
</feature>
<dbReference type="AlphaFoldDB" id="A0A238T9E2"/>
<accession>A0A238T9E2</accession>
<protein>
    <submittedName>
        <fullName evidence="5">Cysteine-rich secretory protein family protein</fullName>
    </submittedName>
</protein>
<dbReference type="PANTHER" id="PTHR31157:SF1">
    <property type="entry name" value="SCP DOMAIN-CONTAINING PROTEIN"/>
    <property type="match status" value="1"/>
</dbReference>
<dbReference type="Proteomes" id="UP000215450">
    <property type="component" value="Unassembled WGS sequence"/>
</dbReference>
<dbReference type="STRING" id="1522312.GCA_900177895_00374"/>
<dbReference type="RefSeq" id="WP_257874897.1">
    <property type="nucleotide sequence ID" value="NZ_FXUV02000015.1"/>
</dbReference>
<feature type="compositionally biased region" description="Basic and acidic residues" evidence="1">
    <location>
        <begin position="65"/>
        <end position="83"/>
    </location>
</feature>
<evidence type="ECO:0000259" key="3">
    <source>
        <dbReference type="Pfam" id="PF00188"/>
    </source>
</evidence>
<dbReference type="SUPFAM" id="SSF55797">
    <property type="entry name" value="PR-1-like"/>
    <property type="match status" value="1"/>
</dbReference>
<keyword evidence="2" id="KW-0732">Signal</keyword>
<dbReference type="Gene3D" id="3.40.33.10">
    <property type="entry name" value="CAP"/>
    <property type="match status" value="1"/>
</dbReference>
<dbReference type="PROSITE" id="PS51257">
    <property type="entry name" value="PROKAR_LIPOPROTEIN"/>
    <property type="match status" value="1"/>
</dbReference>
<feature type="signal peptide" evidence="2">
    <location>
        <begin position="1"/>
        <end position="18"/>
    </location>
</feature>
<dbReference type="InterPro" id="IPR035940">
    <property type="entry name" value="CAP_sf"/>
</dbReference>
<evidence type="ECO:0000313" key="4">
    <source>
        <dbReference type="EMBL" id="SMQ12016.1"/>
    </source>
</evidence>
<gene>
    <name evidence="5" type="ORF">KEBURONENSIS_00973</name>
    <name evidence="4" type="ORF">KEBURONENSIS_01023</name>
</gene>
<dbReference type="EMBL" id="FXUV01000013">
    <property type="protein sequence ID" value="SMQ12016.1"/>
    <property type="molecule type" value="Genomic_DNA"/>
</dbReference>
<sequence>MKSSIFSLIVISLLSACATTSNHTTEMLNSINAARAKARTCGDKHFQAAAPLRWNEKLANAAQKHAQEMADNRHFSHNSKDGKKSFDRIKAEGYQFWTTAENIAHGQSNVKEVMKSWLSSPRHCANLMNPNITEVGMAGAYNRNLNETPPVIYWVQDFGEPR</sequence>
<dbReference type="Pfam" id="PF00188">
    <property type="entry name" value="CAP"/>
    <property type="match status" value="1"/>
</dbReference>
<proteinExistence type="predicted"/>
<name>A0A238T9E2_9NEIS</name>
<evidence type="ECO:0000313" key="5">
    <source>
        <dbReference type="EMBL" id="SNB62078.1"/>
    </source>
</evidence>
<dbReference type="PANTHER" id="PTHR31157">
    <property type="entry name" value="SCP DOMAIN-CONTAINING PROTEIN"/>
    <property type="match status" value="1"/>
</dbReference>
<dbReference type="InterPro" id="IPR014044">
    <property type="entry name" value="CAP_dom"/>
</dbReference>
<reference evidence="5 6" key="2">
    <citation type="submission" date="2017-06" db="EMBL/GenBank/DDBJ databases">
        <authorList>
            <person name="Kim H.J."/>
            <person name="Triplett B.A."/>
        </authorList>
    </citation>
    <scope>NUCLEOTIDE SEQUENCE [LARGE SCALE GENOMIC DNA]</scope>
    <source>
        <strain evidence="5">Kingella_eburonensis</strain>
    </source>
</reference>
<evidence type="ECO:0000256" key="1">
    <source>
        <dbReference type="SAM" id="MobiDB-lite"/>
    </source>
</evidence>
<feature type="region of interest" description="Disordered" evidence="1">
    <location>
        <begin position="63"/>
        <end position="83"/>
    </location>
</feature>
<organism evidence="5 6">
    <name type="scientific">Kingella negevensis</name>
    <dbReference type="NCBI Taxonomy" id="1522312"/>
    <lineage>
        <taxon>Bacteria</taxon>
        <taxon>Pseudomonadati</taxon>
        <taxon>Pseudomonadota</taxon>
        <taxon>Betaproteobacteria</taxon>
        <taxon>Neisseriales</taxon>
        <taxon>Neisseriaceae</taxon>
        <taxon>Kingella</taxon>
    </lineage>
</organism>
<reference evidence="4" key="1">
    <citation type="submission" date="2017-05" db="EMBL/GenBank/DDBJ databases">
        <authorList>
            <person name="Song R."/>
            <person name="Chenine A.L."/>
            <person name="Ruprecht R.M."/>
        </authorList>
    </citation>
    <scope>NUCLEOTIDE SEQUENCE</scope>
    <source>
        <strain evidence="4">Kingella_eburonensis</strain>
    </source>
</reference>
<dbReference type="CDD" id="cd05379">
    <property type="entry name" value="CAP_bacterial"/>
    <property type="match status" value="1"/>
</dbReference>